<evidence type="ECO:0000256" key="6">
    <source>
        <dbReference type="ARBA" id="ARBA00022777"/>
    </source>
</evidence>
<reference evidence="11 12" key="1">
    <citation type="journal article" date="2018" name="Nat. Biotechnol.">
        <title>A standardized bacterial taxonomy based on genome phylogeny substantially revises the tree of life.</title>
        <authorList>
            <person name="Parks D.H."/>
            <person name="Chuvochina M."/>
            <person name="Waite D.W."/>
            <person name="Rinke C."/>
            <person name="Skarshewski A."/>
            <person name="Chaumeil P.A."/>
            <person name="Hugenholtz P."/>
        </authorList>
    </citation>
    <scope>NUCLEOTIDE SEQUENCE [LARGE SCALE GENOMIC DNA]</scope>
    <source>
        <strain evidence="11">UBA8672</strain>
    </source>
</reference>
<dbReference type="SMART" id="SM00072">
    <property type="entry name" value="GuKc"/>
    <property type="match status" value="1"/>
</dbReference>
<protein>
    <recommendedName>
        <fullName evidence="3 9">Guanylate kinase</fullName>
        <ecNumber evidence="2 9">2.7.4.8</ecNumber>
    </recommendedName>
    <alternativeName>
        <fullName evidence="8 9">GMP kinase</fullName>
    </alternativeName>
</protein>
<comment type="similarity">
    <text evidence="1 9">Belongs to the guanylate kinase family.</text>
</comment>
<feature type="binding site" evidence="9">
    <location>
        <begin position="18"/>
        <end position="25"/>
    </location>
    <ligand>
        <name>ATP</name>
        <dbReference type="ChEBI" id="CHEBI:30616"/>
    </ligand>
</feature>
<evidence type="ECO:0000313" key="12">
    <source>
        <dbReference type="Proteomes" id="UP000262325"/>
    </source>
</evidence>
<dbReference type="SUPFAM" id="SSF52540">
    <property type="entry name" value="P-loop containing nucleoside triphosphate hydrolases"/>
    <property type="match status" value="1"/>
</dbReference>
<dbReference type="PROSITE" id="PS00856">
    <property type="entry name" value="GUANYLATE_KINASE_1"/>
    <property type="match status" value="1"/>
</dbReference>
<comment type="function">
    <text evidence="9">Essential for recycling GMP and indirectly, cGMP.</text>
</comment>
<dbReference type="Pfam" id="PF00625">
    <property type="entry name" value="Guanylate_kin"/>
    <property type="match status" value="1"/>
</dbReference>
<evidence type="ECO:0000256" key="2">
    <source>
        <dbReference type="ARBA" id="ARBA00012961"/>
    </source>
</evidence>
<accession>A0A3D5QCX4</accession>
<dbReference type="PANTHER" id="PTHR23117:SF13">
    <property type="entry name" value="GUANYLATE KINASE"/>
    <property type="match status" value="1"/>
</dbReference>
<keyword evidence="6 9" id="KW-0418">Kinase</keyword>
<gene>
    <name evidence="9" type="primary">gmk</name>
    <name evidence="11" type="ORF">DHM44_08475</name>
</gene>
<evidence type="ECO:0000256" key="5">
    <source>
        <dbReference type="ARBA" id="ARBA00022741"/>
    </source>
</evidence>
<dbReference type="InterPro" id="IPR020590">
    <property type="entry name" value="Guanylate_kinase_CS"/>
</dbReference>
<keyword evidence="7 9" id="KW-0067">ATP-binding</keyword>
<dbReference type="Proteomes" id="UP000262325">
    <property type="component" value="Unassembled WGS sequence"/>
</dbReference>
<dbReference type="EC" id="2.7.4.8" evidence="2 9"/>
<dbReference type="InterPro" id="IPR017665">
    <property type="entry name" value="Guanylate_kinase"/>
</dbReference>
<dbReference type="FunFam" id="3.30.63.10:FF:000002">
    <property type="entry name" value="Guanylate kinase 1"/>
    <property type="match status" value="1"/>
</dbReference>
<dbReference type="Gene3D" id="3.40.50.300">
    <property type="entry name" value="P-loop containing nucleotide triphosphate hydrolases"/>
    <property type="match status" value="1"/>
</dbReference>
<dbReference type="EMBL" id="DPPF01000174">
    <property type="protein sequence ID" value="HCW93705.1"/>
    <property type="molecule type" value="Genomic_DNA"/>
</dbReference>
<dbReference type="PANTHER" id="PTHR23117">
    <property type="entry name" value="GUANYLATE KINASE-RELATED"/>
    <property type="match status" value="1"/>
</dbReference>
<evidence type="ECO:0000256" key="9">
    <source>
        <dbReference type="HAMAP-Rule" id="MF_00328"/>
    </source>
</evidence>
<evidence type="ECO:0000256" key="1">
    <source>
        <dbReference type="ARBA" id="ARBA00005790"/>
    </source>
</evidence>
<dbReference type="GO" id="GO:0005524">
    <property type="term" value="F:ATP binding"/>
    <property type="evidence" value="ECO:0007669"/>
    <property type="project" value="UniProtKB-UniRule"/>
</dbReference>
<evidence type="ECO:0000256" key="3">
    <source>
        <dbReference type="ARBA" id="ARBA00016296"/>
    </source>
</evidence>
<keyword evidence="5 9" id="KW-0547">Nucleotide-binding</keyword>
<evidence type="ECO:0000256" key="4">
    <source>
        <dbReference type="ARBA" id="ARBA00022679"/>
    </source>
</evidence>
<proteinExistence type="inferred from homology"/>
<dbReference type="PROSITE" id="PS50052">
    <property type="entry name" value="GUANYLATE_KINASE_2"/>
    <property type="match status" value="1"/>
</dbReference>
<dbReference type="HAMAP" id="MF_00328">
    <property type="entry name" value="Guanylate_kinase"/>
    <property type="match status" value="1"/>
</dbReference>
<comment type="catalytic activity">
    <reaction evidence="9">
        <text>GMP + ATP = GDP + ADP</text>
        <dbReference type="Rhea" id="RHEA:20780"/>
        <dbReference type="ChEBI" id="CHEBI:30616"/>
        <dbReference type="ChEBI" id="CHEBI:58115"/>
        <dbReference type="ChEBI" id="CHEBI:58189"/>
        <dbReference type="ChEBI" id="CHEBI:456216"/>
        <dbReference type="EC" id="2.7.4.8"/>
    </reaction>
</comment>
<comment type="subcellular location">
    <subcellularLocation>
        <location evidence="9">Cytoplasm</location>
    </subcellularLocation>
</comment>
<comment type="caution">
    <text evidence="11">The sequence shown here is derived from an EMBL/GenBank/DDBJ whole genome shotgun (WGS) entry which is preliminary data.</text>
</comment>
<dbReference type="InterPro" id="IPR008145">
    <property type="entry name" value="GK/Ca_channel_bsu"/>
</dbReference>
<dbReference type="NCBIfam" id="TIGR03263">
    <property type="entry name" value="guanyl_kin"/>
    <property type="match status" value="1"/>
</dbReference>
<dbReference type="InterPro" id="IPR027417">
    <property type="entry name" value="P-loop_NTPase"/>
</dbReference>
<dbReference type="Gene3D" id="3.30.63.10">
    <property type="entry name" value="Guanylate Kinase phosphate binding domain"/>
    <property type="match status" value="1"/>
</dbReference>
<feature type="domain" description="Guanylate kinase-like" evidence="10">
    <location>
        <begin position="11"/>
        <end position="189"/>
    </location>
</feature>
<dbReference type="GO" id="GO:0004385">
    <property type="term" value="F:GMP kinase activity"/>
    <property type="evidence" value="ECO:0007669"/>
    <property type="project" value="UniProtKB-UniRule"/>
</dbReference>
<keyword evidence="4 9" id="KW-0808">Transferase</keyword>
<dbReference type="CDD" id="cd00071">
    <property type="entry name" value="GMPK"/>
    <property type="match status" value="1"/>
</dbReference>
<name>A0A3D5QCX4_FLESI</name>
<evidence type="ECO:0000259" key="10">
    <source>
        <dbReference type="PROSITE" id="PS50052"/>
    </source>
</evidence>
<dbReference type="GO" id="GO:0005829">
    <property type="term" value="C:cytosol"/>
    <property type="evidence" value="ECO:0007669"/>
    <property type="project" value="TreeGrafter"/>
</dbReference>
<dbReference type="InterPro" id="IPR008144">
    <property type="entry name" value="Guanylate_kin-like_dom"/>
</dbReference>
<evidence type="ECO:0000256" key="7">
    <source>
        <dbReference type="ARBA" id="ARBA00022840"/>
    </source>
</evidence>
<keyword evidence="9" id="KW-0963">Cytoplasm</keyword>
<dbReference type="AlphaFoldDB" id="A0A3D5QCX4"/>
<sequence length="209" mass="24462">MSNQDIAKSPGKLFVVSAPSGAGKTSLCNRLIKKYPDLKYSISHTTRKPRKNEEDGKDYFFVDENQFNQMIENGDFIEWAVVHENYYGTSADFIKQQLKNGYDVILDIDPQGARILRKKLGYGVYIFIVASSLKELENRLKKRRSESEEKINKRLQNAIKEVRYYKNYDYLILNDNYNKAFYELECIFVAEHLKTSEIENIEDIMKLEV</sequence>
<organism evidence="11 12">
    <name type="scientific">Flexistipes sinusarabici</name>
    <dbReference type="NCBI Taxonomy" id="2352"/>
    <lineage>
        <taxon>Bacteria</taxon>
        <taxon>Pseudomonadati</taxon>
        <taxon>Deferribacterota</taxon>
        <taxon>Deferribacteres</taxon>
        <taxon>Deferribacterales</taxon>
        <taxon>Flexistipitaceae</taxon>
        <taxon>Flexistipes</taxon>
    </lineage>
</organism>
<evidence type="ECO:0000313" key="11">
    <source>
        <dbReference type="EMBL" id="HCW93705.1"/>
    </source>
</evidence>
<evidence type="ECO:0000256" key="8">
    <source>
        <dbReference type="ARBA" id="ARBA00030128"/>
    </source>
</evidence>